<name>A0A6G1BEX0_CROCR</name>
<evidence type="ECO:0000256" key="1">
    <source>
        <dbReference type="SAM" id="Phobius"/>
    </source>
</evidence>
<reference evidence="2 3" key="1">
    <citation type="submission" date="2019-11" db="EMBL/GenBank/DDBJ databases">
        <authorList>
            <person name="Yang C."/>
            <person name="Li F."/>
        </authorList>
    </citation>
    <scope>NUCLEOTIDE SEQUENCE [LARGE SCALE GENOMIC DNA]</scope>
    <source>
        <strain evidence="2">KB4526</strain>
        <tissue evidence="2">Muscle</tissue>
    </source>
</reference>
<protein>
    <submittedName>
        <fullName evidence="2">LORF2 protein</fullName>
    </submittedName>
</protein>
<organism evidence="2 3">
    <name type="scientific">Crocuta crocuta</name>
    <name type="common">Spotted hyena</name>
    <dbReference type="NCBI Taxonomy" id="9678"/>
    <lineage>
        <taxon>Eukaryota</taxon>
        <taxon>Metazoa</taxon>
        <taxon>Chordata</taxon>
        <taxon>Craniata</taxon>
        <taxon>Vertebrata</taxon>
        <taxon>Euteleostomi</taxon>
        <taxon>Mammalia</taxon>
        <taxon>Eutheria</taxon>
        <taxon>Laurasiatheria</taxon>
        <taxon>Carnivora</taxon>
        <taxon>Feliformia</taxon>
        <taxon>Hyaenidae</taxon>
        <taxon>Crocuta</taxon>
    </lineage>
</organism>
<comment type="caution">
    <text evidence="2">The sequence shown here is derived from an EMBL/GenBank/DDBJ whole genome shotgun (WGS) entry which is preliminary data.</text>
</comment>
<proteinExistence type="predicted"/>
<gene>
    <name evidence="2" type="primary">Pol_52</name>
    <name evidence="2" type="ORF">FOF47_R07421</name>
</gene>
<feature type="transmembrane region" description="Helical" evidence="1">
    <location>
        <begin position="46"/>
        <end position="69"/>
    </location>
</feature>
<keyword evidence="1" id="KW-0812">Transmembrane</keyword>
<evidence type="ECO:0000313" key="2">
    <source>
        <dbReference type="EMBL" id="KAF0886274.1"/>
    </source>
</evidence>
<sequence>NSRCWRGCGETGTLLHCWWECKLVQPLWKTINHIFLIHSSVDGHLVSFHVLAIVESAAMNIGVHVLLCISRVEYYMAMRNNEIWPCVATWMDPEGVMLSEISQAEKDKYHMFAHIGGL</sequence>
<keyword evidence="3" id="KW-1185">Reference proteome</keyword>
<dbReference type="AlphaFoldDB" id="A0A6G1BEX0"/>
<dbReference type="Proteomes" id="UP000475037">
    <property type="component" value="Unassembled WGS sequence"/>
</dbReference>
<evidence type="ECO:0000313" key="3">
    <source>
        <dbReference type="Proteomes" id="UP000475037"/>
    </source>
</evidence>
<dbReference type="EMBL" id="VOAJ01000917">
    <property type="protein sequence ID" value="KAF0886274.1"/>
    <property type="molecule type" value="Genomic_DNA"/>
</dbReference>
<keyword evidence="1" id="KW-1133">Transmembrane helix</keyword>
<feature type="non-terminal residue" evidence="2">
    <location>
        <position position="118"/>
    </location>
</feature>
<accession>A0A6G1BEX0</accession>
<keyword evidence="1" id="KW-0472">Membrane</keyword>
<feature type="non-terminal residue" evidence="2">
    <location>
        <position position="1"/>
    </location>
</feature>